<protein>
    <recommendedName>
        <fullName evidence="3">HipA protein</fullName>
    </recommendedName>
</protein>
<organism evidence="1 2">
    <name type="scientific">Butyricicoccus faecihominis</name>
    <dbReference type="NCBI Taxonomy" id="1712515"/>
    <lineage>
        <taxon>Bacteria</taxon>
        <taxon>Bacillati</taxon>
        <taxon>Bacillota</taxon>
        <taxon>Clostridia</taxon>
        <taxon>Eubacteriales</taxon>
        <taxon>Butyricicoccaceae</taxon>
        <taxon>Butyricicoccus</taxon>
    </lineage>
</organism>
<proteinExistence type="predicted"/>
<keyword evidence="2" id="KW-1185">Reference proteome</keyword>
<dbReference type="RefSeq" id="WP_118730031.1">
    <property type="nucleotide sequence ID" value="NZ_BLYJ01000009.1"/>
</dbReference>
<sequence length="361" mass="41683">MRYILMNKDEPWALFSCIQDEFGEESAVLQEWYTELRPLGLQSLTAWLEKRKAPKHRKHIEQLLEQYGCIGLEGFLRVTHALSLNDTFWVKEESETLGWDKVSLYRNEFDALIAQAAFSGVISVESLSSTSPEFGTDGYYAKCWVREPDGIYLYKGGSDTYEIEPLSEFLACQIAAQICPQAVDYDLDFYHHRLISKCRLFTDEQAGLIKISDFPDRPTTVSELLRLYAGFGAEDALRRMFVLDALILNTDRHLGNFGFLFDNQTMEIQKPAPVFDHNRSLLFDLDEDQLANPDWYIGKCRPRIGVDFIKTARGMLTGEIRQELKNLDGFRFRPHSTIELPEERLNRLSEIVEQQRRAILA</sequence>
<dbReference type="Proteomes" id="UP000620147">
    <property type="component" value="Unassembled WGS sequence"/>
</dbReference>
<dbReference type="Gene3D" id="1.10.1070.20">
    <property type="match status" value="1"/>
</dbReference>
<evidence type="ECO:0008006" key="3">
    <source>
        <dbReference type="Google" id="ProtNLM"/>
    </source>
</evidence>
<accession>A0ABQ1DYM6</accession>
<reference evidence="1 2" key="1">
    <citation type="submission" date="2020-06" db="EMBL/GenBank/DDBJ databases">
        <title>Characterization of fructooligosaccharide metabolism and fructooligosaccharide-degrading enzymes in human commensal butyrate producers.</title>
        <authorList>
            <person name="Tanno H."/>
            <person name="Fujii T."/>
            <person name="Hirano K."/>
            <person name="Maeno S."/>
            <person name="Tonozuka T."/>
            <person name="Sakamoto M."/>
            <person name="Ohkuma M."/>
            <person name="Tochio T."/>
            <person name="Endo A."/>
        </authorList>
    </citation>
    <scope>NUCLEOTIDE SEQUENCE [LARGE SCALE GENOMIC DNA]</scope>
    <source>
        <strain evidence="1 2">JCM 31056</strain>
    </source>
</reference>
<comment type="caution">
    <text evidence="1">The sequence shown here is derived from an EMBL/GenBank/DDBJ whole genome shotgun (WGS) entry which is preliminary data.</text>
</comment>
<gene>
    <name evidence="1" type="ORF">BUFA31_09940</name>
</gene>
<evidence type="ECO:0000313" key="1">
    <source>
        <dbReference type="EMBL" id="GFO87830.1"/>
    </source>
</evidence>
<dbReference type="EMBL" id="BLYJ01000009">
    <property type="protein sequence ID" value="GFO87830.1"/>
    <property type="molecule type" value="Genomic_DNA"/>
</dbReference>
<name>A0ABQ1DYM6_9FIRM</name>
<evidence type="ECO:0000313" key="2">
    <source>
        <dbReference type="Proteomes" id="UP000620147"/>
    </source>
</evidence>